<feature type="compositionally biased region" description="Basic and acidic residues" evidence="1">
    <location>
        <begin position="1"/>
        <end position="10"/>
    </location>
</feature>
<protein>
    <submittedName>
        <fullName evidence="2">Uncharacterized protein</fullName>
    </submittedName>
</protein>
<accession>A0ABN8LZF5</accession>
<evidence type="ECO:0000256" key="1">
    <source>
        <dbReference type="SAM" id="MobiDB-lite"/>
    </source>
</evidence>
<evidence type="ECO:0000313" key="2">
    <source>
        <dbReference type="EMBL" id="CAH3022697.1"/>
    </source>
</evidence>
<comment type="caution">
    <text evidence="2">The sequence shown here is derived from an EMBL/GenBank/DDBJ whole genome shotgun (WGS) entry which is preliminary data.</text>
</comment>
<dbReference type="EMBL" id="CALNXI010000229">
    <property type="protein sequence ID" value="CAH3022697.1"/>
    <property type="molecule type" value="Genomic_DNA"/>
</dbReference>
<gene>
    <name evidence="2" type="ORF">PEVE_00016401</name>
</gene>
<reference evidence="2 3" key="1">
    <citation type="submission" date="2022-05" db="EMBL/GenBank/DDBJ databases">
        <authorList>
            <consortium name="Genoscope - CEA"/>
            <person name="William W."/>
        </authorList>
    </citation>
    <scope>NUCLEOTIDE SEQUENCE [LARGE SCALE GENOMIC DNA]</scope>
</reference>
<sequence>RKARRKDEPNRQLLESQAKAAEIRKHSQQKAGHNVVKLPPIQSQIKVTRRELNNPTGLTEAGQHFLPDIEVNGATRIIPKSVDPSRDPRFQSLISCLLISEEYFGDLQRYAPPRKEVAKQNRDTFSDPISIRTPWESCSQPTATTCLWWSWRLKQCFALASLVKGPLKTPLSVQRSDHYAMLMGSSMGKTAVHGYHHVVVAERLQDYLESNELNIEPLQSAYKR</sequence>
<evidence type="ECO:0000313" key="3">
    <source>
        <dbReference type="Proteomes" id="UP001159427"/>
    </source>
</evidence>
<feature type="non-terminal residue" evidence="2">
    <location>
        <position position="1"/>
    </location>
</feature>
<name>A0ABN8LZF5_9CNID</name>
<dbReference type="Proteomes" id="UP001159427">
    <property type="component" value="Unassembled WGS sequence"/>
</dbReference>
<feature type="non-terminal residue" evidence="2">
    <location>
        <position position="224"/>
    </location>
</feature>
<keyword evidence="3" id="KW-1185">Reference proteome</keyword>
<organism evidence="2 3">
    <name type="scientific">Porites evermanni</name>
    <dbReference type="NCBI Taxonomy" id="104178"/>
    <lineage>
        <taxon>Eukaryota</taxon>
        <taxon>Metazoa</taxon>
        <taxon>Cnidaria</taxon>
        <taxon>Anthozoa</taxon>
        <taxon>Hexacorallia</taxon>
        <taxon>Scleractinia</taxon>
        <taxon>Fungiina</taxon>
        <taxon>Poritidae</taxon>
        <taxon>Porites</taxon>
    </lineage>
</organism>
<feature type="region of interest" description="Disordered" evidence="1">
    <location>
        <begin position="1"/>
        <end position="33"/>
    </location>
</feature>
<proteinExistence type="predicted"/>